<evidence type="ECO:0000313" key="2">
    <source>
        <dbReference type="WBParaSite" id="RSKR_0000663700.1"/>
    </source>
</evidence>
<proteinExistence type="predicted"/>
<sequence length="201" mass="23294">MKNTFQGKGPYCYRIVGDMLHRLNLALHPDDEQDPTFGQLYIFDPEEANNIRMNMSSYQDCDGDLLRLLEEEIRSVNIYAKSYNMIIDEEKKQENLFNAQRKQNSNLYLLFGIYKDKLKKNKRYEFPQENSVAAVFAIGPDGEVPEAQIVIHQKGKEINTLKSTNPHVEGLTYPLFFPEGLEGWITDMKANNKHISRQDVT</sequence>
<reference evidence="2" key="1">
    <citation type="submission" date="2016-11" db="UniProtKB">
        <authorList>
            <consortium name="WormBaseParasite"/>
        </authorList>
    </citation>
    <scope>IDENTIFICATION</scope>
    <source>
        <strain evidence="2">KR3021</strain>
    </source>
</reference>
<organism evidence="1 2">
    <name type="scientific">Rhabditophanes sp. KR3021</name>
    <dbReference type="NCBI Taxonomy" id="114890"/>
    <lineage>
        <taxon>Eukaryota</taxon>
        <taxon>Metazoa</taxon>
        <taxon>Ecdysozoa</taxon>
        <taxon>Nematoda</taxon>
        <taxon>Chromadorea</taxon>
        <taxon>Rhabditida</taxon>
        <taxon>Tylenchina</taxon>
        <taxon>Panagrolaimomorpha</taxon>
        <taxon>Strongyloidoidea</taxon>
        <taxon>Alloionematidae</taxon>
        <taxon>Rhabditophanes</taxon>
    </lineage>
</organism>
<dbReference type="WBParaSite" id="RSKR_0000663700.1">
    <property type="protein sequence ID" value="RSKR_0000663700.1"/>
    <property type="gene ID" value="RSKR_0000663700"/>
</dbReference>
<name>A0AC35U2V6_9BILA</name>
<protein>
    <submittedName>
        <fullName evidence="2">Helitron_like_N domain-containing protein</fullName>
    </submittedName>
</protein>
<accession>A0AC35U2V6</accession>
<evidence type="ECO:0000313" key="1">
    <source>
        <dbReference type="Proteomes" id="UP000095286"/>
    </source>
</evidence>
<dbReference type="Proteomes" id="UP000095286">
    <property type="component" value="Unplaced"/>
</dbReference>